<dbReference type="InterPro" id="IPR018247">
    <property type="entry name" value="EF_Hand_1_Ca_BS"/>
</dbReference>
<evidence type="ECO:0000313" key="4">
    <source>
        <dbReference type="Proteomes" id="UP000199308"/>
    </source>
</evidence>
<feature type="signal peptide" evidence="1">
    <location>
        <begin position="1"/>
        <end position="24"/>
    </location>
</feature>
<dbReference type="InterPro" id="IPR011992">
    <property type="entry name" value="EF-hand-dom_pair"/>
</dbReference>
<dbReference type="AlphaFoldDB" id="A0A1I0GXT1"/>
<dbReference type="InterPro" id="IPR002048">
    <property type="entry name" value="EF_hand_dom"/>
</dbReference>
<evidence type="ECO:0000256" key="1">
    <source>
        <dbReference type="SAM" id="SignalP"/>
    </source>
</evidence>
<dbReference type="GO" id="GO:0005509">
    <property type="term" value="F:calcium ion binding"/>
    <property type="evidence" value="ECO:0007669"/>
    <property type="project" value="InterPro"/>
</dbReference>
<dbReference type="RefSeq" id="WP_093331294.1">
    <property type="nucleotide sequence ID" value="NZ_AP027363.1"/>
</dbReference>
<organism evidence="3 4">
    <name type="scientific">Thalassotalea agarivorans</name>
    <name type="common">Thalassomonas agarivorans</name>
    <dbReference type="NCBI Taxonomy" id="349064"/>
    <lineage>
        <taxon>Bacteria</taxon>
        <taxon>Pseudomonadati</taxon>
        <taxon>Pseudomonadota</taxon>
        <taxon>Gammaproteobacteria</taxon>
        <taxon>Alteromonadales</taxon>
        <taxon>Colwelliaceae</taxon>
        <taxon>Thalassotalea</taxon>
    </lineage>
</organism>
<evidence type="ECO:0000313" key="3">
    <source>
        <dbReference type="EMBL" id="SET75295.1"/>
    </source>
</evidence>
<feature type="chain" id="PRO_5011789682" evidence="1">
    <location>
        <begin position="25"/>
        <end position="113"/>
    </location>
</feature>
<dbReference type="PROSITE" id="PS50222">
    <property type="entry name" value="EF_HAND_2"/>
    <property type="match status" value="1"/>
</dbReference>
<name>A0A1I0GXT1_THASX</name>
<dbReference type="Pfam" id="PF13499">
    <property type="entry name" value="EF-hand_7"/>
    <property type="match status" value="1"/>
</dbReference>
<dbReference type="SUPFAM" id="SSF47473">
    <property type="entry name" value="EF-hand"/>
    <property type="match status" value="1"/>
</dbReference>
<proteinExistence type="predicted"/>
<gene>
    <name evidence="3" type="ORF">SAMN05660429_02593</name>
</gene>
<keyword evidence="1" id="KW-0732">Signal</keyword>
<protein>
    <submittedName>
        <fullName evidence="3">EF-hand domain pair</fullName>
    </submittedName>
</protein>
<dbReference type="PROSITE" id="PS00018">
    <property type="entry name" value="EF_HAND_1"/>
    <property type="match status" value="2"/>
</dbReference>
<evidence type="ECO:0000259" key="2">
    <source>
        <dbReference type="PROSITE" id="PS50222"/>
    </source>
</evidence>
<dbReference type="STRING" id="349064.SAMN05660429_02593"/>
<accession>A0A1I0GXT1</accession>
<keyword evidence="4" id="KW-1185">Reference proteome</keyword>
<reference evidence="3 4" key="1">
    <citation type="submission" date="2016-10" db="EMBL/GenBank/DDBJ databases">
        <authorList>
            <person name="de Groot N.N."/>
        </authorList>
    </citation>
    <scope>NUCLEOTIDE SEQUENCE [LARGE SCALE GENOMIC DNA]</scope>
    <source>
        <strain evidence="3 4">DSM 19706</strain>
    </source>
</reference>
<dbReference type="CDD" id="cd00051">
    <property type="entry name" value="EFh"/>
    <property type="match status" value="1"/>
</dbReference>
<dbReference type="Proteomes" id="UP000199308">
    <property type="component" value="Unassembled WGS sequence"/>
</dbReference>
<feature type="domain" description="EF-hand" evidence="2">
    <location>
        <begin position="73"/>
        <end position="108"/>
    </location>
</feature>
<dbReference type="EMBL" id="FOHK01000013">
    <property type="protein sequence ID" value="SET75295.1"/>
    <property type="molecule type" value="Genomic_DNA"/>
</dbReference>
<dbReference type="OrthoDB" id="5770487at2"/>
<dbReference type="Gene3D" id="1.10.238.10">
    <property type="entry name" value="EF-hand"/>
    <property type="match status" value="1"/>
</dbReference>
<sequence length="113" mass="12754">MKLSTVILTLTIATLITVADQAIANENTEVKAASWQTKRFKQLDADKNGSLSPTEFQAQTSAWMKKSGLTSQQQIEKSKNQFNNWDVNKDGKISFSEFVETQNKKKKNKKKAK</sequence>